<dbReference type="Proteomes" id="UP001152795">
    <property type="component" value="Unassembled WGS sequence"/>
</dbReference>
<name>A0A6S7GL10_PARCT</name>
<evidence type="ECO:0000313" key="2">
    <source>
        <dbReference type="Proteomes" id="UP001152795"/>
    </source>
</evidence>
<dbReference type="OrthoDB" id="5987536at2759"/>
<keyword evidence="2" id="KW-1185">Reference proteome</keyword>
<gene>
    <name evidence="1" type="ORF">PACLA_8A022038</name>
</gene>
<reference evidence="1" key="1">
    <citation type="submission" date="2020-04" db="EMBL/GenBank/DDBJ databases">
        <authorList>
            <person name="Alioto T."/>
            <person name="Alioto T."/>
            <person name="Gomez Garrido J."/>
        </authorList>
    </citation>
    <scope>NUCLEOTIDE SEQUENCE</scope>
    <source>
        <strain evidence="1">A484AB</strain>
    </source>
</reference>
<dbReference type="PANTHER" id="PTHR33845:SF1">
    <property type="entry name" value="C2H2-TYPE DOMAIN-CONTAINING PROTEIN"/>
    <property type="match status" value="1"/>
</dbReference>
<organism evidence="1 2">
    <name type="scientific">Paramuricea clavata</name>
    <name type="common">Red gorgonian</name>
    <name type="synonym">Violescent sea-whip</name>
    <dbReference type="NCBI Taxonomy" id="317549"/>
    <lineage>
        <taxon>Eukaryota</taxon>
        <taxon>Metazoa</taxon>
        <taxon>Cnidaria</taxon>
        <taxon>Anthozoa</taxon>
        <taxon>Octocorallia</taxon>
        <taxon>Malacalcyonacea</taxon>
        <taxon>Plexauridae</taxon>
        <taxon>Paramuricea</taxon>
    </lineage>
</organism>
<protein>
    <submittedName>
        <fullName evidence="1">Uncharacterized protein</fullName>
    </submittedName>
</protein>
<proteinExistence type="predicted"/>
<dbReference type="AlphaFoldDB" id="A0A6S7GL10"/>
<comment type="caution">
    <text evidence="1">The sequence shown here is derived from an EMBL/GenBank/DDBJ whole genome shotgun (WGS) entry which is preliminary data.</text>
</comment>
<accession>A0A6S7GL10</accession>
<sequence length="245" mass="28141">MTASWVKETQESLYQIRHYLKSDFKIHISLENQCADHCLTYALSDSTLEFKKKSFHKHNMTCDRCDMSKDTLSAIRTAVSSKNVTMRIGQNIFPFVRQDWFSVAWIIENVLSNLKESYPEISEAFLRSDNAACYHCDPLMLSIPGISKRTGIEIRRYNFSDAQSGKDICDRRIACAKSHIRRFLNERNNITTASDMKKALDSYGGVKGYRTFVVSIDRTKQQIAKHKSTGITLINNFEFLEPGIN</sequence>
<evidence type="ECO:0000313" key="1">
    <source>
        <dbReference type="EMBL" id="CAB3989976.1"/>
    </source>
</evidence>
<dbReference type="EMBL" id="CACRXK020001578">
    <property type="protein sequence ID" value="CAB3989976.1"/>
    <property type="molecule type" value="Genomic_DNA"/>
</dbReference>
<dbReference type="PANTHER" id="PTHR33845">
    <property type="entry name" value="C2H2-TYPE DOMAIN-CONTAINING PROTEIN"/>
    <property type="match status" value="1"/>
</dbReference>